<name>A0A3E0WB04_9MICO</name>
<proteinExistence type="predicted"/>
<gene>
    <name evidence="1" type="ORF">B7R25_06445</name>
</gene>
<reference evidence="1 2" key="1">
    <citation type="submission" date="2017-04" db="EMBL/GenBank/DDBJ databases">
        <title>Comparative genome analysis of Subtercola boreus.</title>
        <authorList>
            <person name="Cho Y.-J."/>
            <person name="Cho A."/>
            <person name="Kim O.-S."/>
            <person name="Lee J.-I."/>
        </authorList>
    </citation>
    <scope>NUCLEOTIDE SEQUENCE [LARGE SCALE GENOMIC DNA]</scope>
    <source>
        <strain evidence="1 2">P28004</strain>
    </source>
</reference>
<dbReference type="Gene3D" id="1.10.10.10">
    <property type="entry name" value="Winged helix-like DNA-binding domain superfamily/Winged helix DNA-binding domain"/>
    <property type="match status" value="1"/>
</dbReference>
<protein>
    <recommendedName>
        <fullName evidence="3">GntR family transcriptional regulator</fullName>
    </recommendedName>
</protein>
<comment type="caution">
    <text evidence="1">The sequence shown here is derived from an EMBL/GenBank/DDBJ whole genome shotgun (WGS) entry which is preliminary data.</text>
</comment>
<dbReference type="Proteomes" id="UP000257080">
    <property type="component" value="Unassembled WGS sequence"/>
</dbReference>
<dbReference type="EMBL" id="NBXE01000019">
    <property type="protein sequence ID" value="RFA27385.1"/>
    <property type="molecule type" value="Genomic_DNA"/>
</dbReference>
<sequence length="63" mass="7393">MLRAYSRLRDEGLVEMRQSRGAWVRSRFAPRTAHLNQLALEFLNEAHELGLTRSDVIRLLDRT</sequence>
<evidence type="ECO:0008006" key="3">
    <source>
        <dbReference type="Google" id="ProtNLM"/>
    </source>
</evidence>
<organism evidence="1 2">
    <name type="scientific">Subtercola boreus</name>
    <dbReference type="NCBI Taxonomy" id="120213"/>
    <lineage>
        <taxon>Bacteria</taxon>
        <taxon>Bacillati</taxon>
        <taxon>Actinomycetota</taxon>
        <taxon>Actinomycetes</taxon>
        <taxon>Micrococcales</taxon>
        <taxon>Microbacteriaceae</taxon>
        <taxon>Subtercola</taxon>
    </lineage>
</organism>
<evidence type="ECO:0000313" key="1">
    <source>
        <dbReference type="EMBL" id="RFA27385.1"/>
    </source>
</evidence>
<evidence type="ECO:0000313" key="2">
    <source>
        <dbReference type="Proteomes" id="UP000257080"/>
    </source>
</evidence>
<accession>A0A3E0WB04</accession>
<dbReference type="AlphaFoldDB" id="A0A3E0WB04"/>
<dbReference type="InterPro" id="IPR036388">
    <property type="entry name" value="WH-like_DNA-bd_sf"/>
</dbReference>